<evidence type="ECO:0000313" key="1">
    <source>
        <dbReference type="EMBL" id="AYR01044.1"/>
    </source>
</evidence>
<dbReference type="KEGG" id="vg:77932041"/>
<protein>
    <submittedName>
        <fullName evidence="1">Uncharacterized protein</fullName>
    </submittedName>
</protein>
<keyword evidence="2" id="KW-1185">Reference proteome</keyword>
<proteinExistence type="predicted"/>
<evidence type="ECO:0000313" key="2">
    <source>
        <dbReference type="Proteomes" id="UP000279087"/>
    </source>
</evidence>
<dbReference type="GeneID" id="77932041"/>
<name>A0A3G3M4N7_9CAUD</name>
<dbReference type="Proteomes" id="UP000279087">
    <property type="component" value="Segment"/>
</dbReference>
<organism evidence="1 2">
    <name type="scientific">Arthrobacter phage Isolde</name>
    <dbReference type="NCBI Taxonomy" id="2419610"/>
    <lineage>
        <taxon>Viruses</taxon>
        <taxon>Duplodnaviria</taxon>
        <taxon>Heunggongvirae</taxon>
        <taxon>Uroviricota</taxon>
        <taxon>Caudoviricetes</taxon>
        <taxon>Isoldevirus</taxon>
        <taxon>Isoldevirus isolde</taxon>
    </lineage>
</organism>
<sequence>MTAPAKERTFRIHSVTTTVDVDVDIDEELLEENGYHHEDDCPGSGYDDMDVPDHETNRRHLSDWHDNTHGLTLWANCRHEPCRLLTDEFRSTP</sequence>
<accession>A0A3G3M4N7</accession>
<dbReference type="EMBL" id="MH910037">
    <property type="protein sequence ID" value="AYR01044.1"/>
    <property type="molecule type" value="Genomic_DNA"/>
</dbReference>
<gene>
    <name evidence="1" type="primary">76</name>
    <name evidence="1" type="ORF">PBI_ISOLDE_76</name>
</gene>
<reference evidence="1 2" key="1">
    <citation type="submission" date="2018-09" db="EMBL/GenBank/DDBJ databases">
        <authorList>
            <person name="Zack K."/>
            <person name="Stoner T.H."/>
            <person name="Garlena R.A."/>
            <person name="Russell D.A."/>
            <person name="Pope W.H."/>
            <person name="Jacobs-Sera D."/>
            <person name="Hatfull G.F."/>
        </authorList>
    </citation>
    <scope>NUCLEOTIDE SEQUENCE [LARGE SCALE GENOMIC DNA]</scope>
</reference>
<dbReference type="RefSeq" id="YP_010656165.1">
    <property type="nucleotide sequence ID" value="NC_070835.1"/>
</dbReference>